<dbReference type="Pfam" id="PF16543">
    <property type="entry name" value="DFRP_C"/>
    <property type="match status" value="1"/>
</dbReference>
<dbReference type="InterPro" id="IPR032378">
    <property type="entry name" value="ZC3H15/TMA46_C"/>
</dbReference>
<dbReference type="InterPro" id="IPR040213">
    <property type="entry name" value="GIR2-like"/>
</dbReference>
<keyword evidence="3" id="KW-1185">Reference proteome</keyword>
<dbReference type="PANTHER" id="PTHR12292">
    <property type="entry name" value="RWD DOMAIN-CONTAINING PROTEIN"/>
    <property type="match status" value="1"/>
</dbReference>
<dbReference type="AlphaFoldDB" id="A0AA36GKH2"/>
<dbReference type="Gene3D" id="3.10.110.10">
    <property type="entry name" value="Ubiquitin Conjugating Enzyme"/>
    <property type="match status" value="1"/>
</dbReference>
<dbReference type="GO" id="GO:0010468">
    <property type="term" value="P:regulation of gene expression"/>
    <property type="evidence" value="ECO:0007669"/>
    <property type="project" value="UniProtKB-ARBA"/>
</dbReference>
<protein>
    <recommendedName>
        <fullName evidence="1">RWD domain-containing protein</fullName>
    </recommendedName>
</protein>
<dbReference type="FunFam" id="3.10.110.10:FF:000050">
    <property type="entry name" value="eIF-2-alpha kinase GCN2"/>
    <property type="match status" value="1"/>
</dbReference>
<dbReference type="Gene3D" id="6.20.400.10">
    <property type="match status" value="1"/>
</dbReference>
<evidence type="ECO:0000313" key="3">
    <source>
        <dbReference type="Proteomes" id="UP001176961"/>
    </source>
</evidence>
<dbReference type="EMBL" id="CATQJL010000112">
    <property type="protein sequence ID" value="CAJ0592422.1"/>
    <property type="molecule type" value="Genomic_DNA"/>
</dbReference>
<reference evidence="2" key="1">
    <citation type="submission" date="2023-07" db="EMBL/GenBank/DDBJ databases">
        <authorList>
            <consortium name="CYATHOMIX"/>
        </authorList>
    </citation>
    <scope>NUCLEOTIDE SEQUENCE</scope>
    <source>
        <strain evidence="2">N/A</strain>
    </source>
</reference>
<accession>A0AA36GKH2</accession>
<comment type="caution">
    <text evidence="2">The sequence shown here is derived from an EMBL/GenBank/DDBJ whole genome shotgun (WGS) entry which is preliminary data.</text>
</comment>
<evidence type="ECO:0000259" key="1">
    <source>
        <dbReference type="PROSITE" id="PS50908"/>
    </source>
</evidence>
<dbReference type="SUPFAM" id="SSF54495">
    <property type="entry name" value="UBC-like"/>
    <property type="match status" value="1"/>
</dbReference>
<dbReference type="GO" id="GO:0051246">
    <property type="term" value="P:regulation of protein metabolic process"/>
    <property type="evidence" value="ECO:0007669"/>
    <property type="project" value="UniProtKB-ARBA"/>
</dbReference>
<evidence type="ECO:0000313" key="2">
    <source>
        <dbReference type="EMBL" id="CAJ0592422.1"/>
    </source>
</evidence>
<sequence length="230" mass="26314">MDHKEQQIQEIEALQAIYQEEELEVICDEYPNISVRVNLKSNQENESPSDFEVALVVELPEDYPDAIPRIRLEGIDHLFTKERIQKAVQLLENEAGSNLGMVMVFTVVSALQDELGVLLAEKMKEAELKVEEEKQKEEAISRKKFEGTPVTPETFLAWKEKFDKERKALMEKNQKDRETALAGKLTGKQLFLRDATLSLSDVALIEQSVEIDESLFDEEIEGLELESDED</sequence>
<organism evidence="2 3">
    <name type="scientific">Cylicocyclus nassatus</name>
    <name type="common">Nematode worm</name>
    <dbReference type="NCBI Taxonomy" id="53992"/>
    <lineage>
        <taxon>Eukaryota</taxon>
        <taxon>Metazoa</taxon>
        <taxon>Ecdysozoa</taxon>
        <taxon>Nematoda</taxon>
        <taxon>Chromadorea</taxon>
        <taxon>Rhabditida</taxon>
        <taxon>Rhabditina</taxon>
        <taxon>Rhabditomorpha</taxon>
        <taxon>Strongyloidea</taxon>
        <taxon>Strongylidae</taxon>
        <taxon>Cylicocyclus</taxon>
    </lineage>
</organism>
<dbReference type="InterPro" id="IPR016135">
    <property type="entry name" value="UBQ-conjugating_enzyme/RWD"/>
</dbReference>
<dbReference type="GO" id="GO:0009893">
    <property type="term" value="P:positive regulation of metabolic process"/>
    <property type="evidence" value="ECO:0007669"/>
    <property type="project" value="UniProtKB-ARBA"/>
</dbReference>
<dbReference type="Proteomes" id="UP001176961">
    <property type="component" value="Unassembled WGS sequence"/>
</dbReference>
<dbReference type="InterPro" id="IPR006575">
    <property type="entry name" value="RWD_dom"/>
</dbReference>
<dbReference type="PROSITE" id="PS50908">
    <property type="entry name" value="RWD"/>
    <property type="match status" value="1"/>
</dbReference>
<feature type="domain" description="RWD" evidence="1">
    <location>
        <begin position="9"/>
        <end position="118"/>
    </location>
</feature>
<dbReference type="SMART" id="SM00591">
    <property type="entry name" value="RWD"/>
    <property type="match status" value="1"/>
</dbReference>
<proteinExistence type="predicted"/>
<dbReference type="GO" id="GO:0033554">
    <property type="term" value="P:cellular response to stress"/>
    <property type="evidence" value="ECO:0007669"/>
    <property type="project" value="UniProtKB-ARBA"/>
</dbReference>
<name>A0AA36GKH2_CYLNA</name>
<dbReference type="Pfam" id="PF05773">
    <property type="entry name" value="RWD"/>
    <property type="match status" value="1"/>
</dbReference>
<gene>
    <name evidence="2" type="ORF">CYNAS_LOCUS4405</name>
</gene>